<proteinExistence type="predicted"/>
<dbReference type="PROSITE" id="PS50068">
    <property type="entry name" value="LDLRA_2"/>
    <property type="match status" value="1"/>
</dbReference>
<keyword evidence="1" id="KW-1015">Disulfide bond</keyword>
<dbReference type="InParanoid" id="C5KUJ8"/>
<reference evidence="3 4" key="1">
    <citation type="submission" date="2008-07" db="EMBL/GenBank/DDBJ databases">
        <authorList>
            <person name="El-Sayed N."/>
            <person name="Caler E."/>
            <person name="Inman J."/>
            <person name="Amedeo P."/>
            <person name="Hass B."/>
            <person name="Wortman J."/>
        </authorList>
    </citation>
    <scope>NUCLEOTIDE SEQUENCE [LARGE SCALE GENOMIC DNA]</scope>
    <source>
        <strain evidence="4">ATCC 50983 / TXsc</strain>
    </source>
</reference>
<dbReference type="InterPro" id="IPR036055">
    <property type="entry name" value="LDL_receptor-like_sf"/>
</dbReference>
<dbReference type="InterPro" id="IPR002172">
    <property type="entry name" value="LDrepeatLR_classA_rpt"/>
</dbReference>
<dbReference type="SMART" id="SM00192">
    <property type="entry name" value="LDLa"/>
    <property type="match status" value="1"/>
</dbReference>
<accession>C5KUJ8</accession>
<evidence type="ECO:0000256" key="1">
    <source>
        <dbReference type="ARBA" id="ARBA00023157"/>
    </source>
</evidence>
<protein>
    <submittedName>
        <fullName evidence="3">Uncharacterized protein</fullName>
    </submittedName>
</protein>
<dbReference type="EMBL" id="GG676258">
    <property type="protein sequence ID" value="EER11885.1"/>
    <property type="molecule type" value="Genomic_DNA"/>
</dbReference>
<name>C5KUJ8_PERM5</name>
<evidence type="ECO:0000313" key="4">
    <source>
        <dbReference type="Proteomes" id="UP000007800"/>
    </source>
</evidence>
<evidence type="ECO:0000313" key="3">
    <source>
        <dbReference type="EMBL" id="EER11885.1"/>
    </source>
</evidence>
<organism evidence="4">
    <name type="scientific">Perkinsus marinus (strain ATCC 50983 / TXsc)</name>
    <dbReference type="NCBI Taxonomy" id="423536"/>
    <lineage>
        <taxon>Eukaryota</taxon>
        <taxon>Sar</taxon>
        <taxon>Alveolata</taxon>
        <taxon>Perkinsozoa</taxon>
        <taxon>Perkinsea</taxon>
        <taxon>Perkinsida</taxon>
        <taxon>Perkinsidae</taxon>
        <taxon>Perkinsus</taxon>
    </lineage>
</organism>
<sequence>MAEIRVDACGPDVIMQCVAEQLDVASGSVSGEGGIEKLTMEMALSDGCDTSTVVTEQPSGVIKHVQFEMGGYLDQAAVKEALALGLGPSVWMRAVAVEGAAVQAAFEEPFLVEEGSSPDGTSSSPCSTDSLSRAMKEISIGSESEFKSKNSWIVVRVYACTAMEEVECLMNRVRQARDLVTASGSNLYGGVATMTLSDGVNDGCPSDLPEVTHAPVIDVSTEAPQTVDSISSVTMAIGGVWEEQTVRNLLQKAFGEDVVLGDISAISDSGSTYSATEITLSDDASCDRTVLVELLQQLPKVNVDSAKSRRAEVTVCGETKNIKCIRQMLVQARQFTKSLSGTYYGGLTSIEPWSSVTDGCPMLDGNLTAQPEESDEGSGDTTSVVPQQDGGRVVLIKGYYLDDEMTAVFKTALSNVRMGVEMNSSTITAERSSFPTENDSDGELPRRVAEVDCDVTALAVALKSLTLVSEGTISTQRPYKDTRIIICGSAAQLECAANKVGQAQALMRDQGTQLYGGLTELGFDGDSLPVCPLDEVIDYQPSATLTSRSVEFVIEGYFQVQGIAKNLRDAMGESVQDVFLVEIQRSESPTTEPGEMVTTGTPPMVTTQAVPLEETSVTTPPPNRRSLQDTSSKFVCGTNNLADAIRGLARQNETTITQAKVKLTLRACARPARIDCIVDQIGTASAVVDSAGEQLYGGIQSIQTDGVIAKRCDTTDRIDTTGATTVSISATNCLATQTACESDPDRRCYDSSQRCDRQWLCPNGDDEMGCSYQCLNNEVRCPATGLCIPKDLRKGGCQECADEAYVNDDTCVFLKEAKDALLNLPVCEINVVENIFFERGCRMLKRAQSTKWRFYGIRLCGVRRSS</sequence>
<dbReference type="AlphaFoldDB" id="C5KUJ8"/>
<feature type="region of interest" description="Disordered" evidence="2">
    <location>
        <begin position="363"/>
        <end position="386"/>
    </location>
</feature>
<dbReference type="Proteomes" id="UP000007800">
    <property type="component" value="Unassembled WGS sequence"/>
</dbReference>
<dbReference type="Gene3D" id="4.10.400.10">
    <property type="entry name" value="Low-density Lipoprotein Receptor"/>
    <property type="match status" value="1"/>
</dbReference>
<evidence type="ECO:0000256" key="2">
    <source>
        <dbReference type="SAM" id="MobiDB-lite"/>
    </source>
</evidence>
<dbReference type="RefSeq" id="XP_002780090.1">
    <property type="nucleotide sequence ID" value="XM_002780044.1"/>
</dbReference>
<keyword evidence="4" id="KW-1185">Reference proteome</keyword>
<gene>
    <name evidence="3" type="ORF">Pmar_PMAR015593</name>
</gene>
<dbReference type="GeneID" id="9060639"/>
<dbReference type="OrthoDB" id="9990982at2759"/>